<accession>A0A1G6ILC4</accession>
<feature type="transmembrane region" description="Helical" evidence="1">
    <location>
        <begin position="81"/>
        <end position="100"/>
    </location>
</feature>
<keyword evidence="1" id="KW-1133">Transmembrane helix</keyword>
<evidence type="ECO:0000256" key="1">
    <source>
        <dbReference type="SAM" id="Phobius"/>
    </source>
</evidence>
<keyword evidence="1" id="KW-0812">Transmembrane</keyword>
<dbReference type="InterPro" id="IPR025325">
    <property type="entry name" value="DUF4231"/>
</dbReference>
<dbReference type="EMBL" id="FMZK01000001">
    <property type="protein sequence ID" value="SDC07319.1"/>
    <property type="molecule type" value="Genomic_DNA"/>
</dbReference>
<name>A0A1G6ILC4_9ACTN</name>
<protein>
    <recommendedName>
        <fullName evidence="4">SMODS and SLOG-associating 2TM effector domain-containing protein</fullName>
    </recommendedName>
</protein>
<dbReference type="AlphaFoldDB" id="A0A1G6ILC4"/>
<reference evidence="3" key="1">
    <citation type="submission" date="2016-10" db="EMBL/GenBank/DDBJ databases">
        <authorList>
            <person name="Varghese N."/>
            <person name="Submissions S."/>
        </authorList>
    </citation>
    <scope>NUCLEOTIDE SEQUENCE [LARGE SCALE GENOMIC DNA]</scope>
    <source>
        <strain evidence="3">CGMCC 4.3504</strain>
    </source>
</reference>
<dbReference type="Proteomes" id="UP000182100">
    <property type="component" value="Unassembled WGS sequence"/>
</dbReference>
<gene>
    <name evidence="2" type="ORF">SAMN05216505_101303</name>
</gene>
<proteinExistence type="predicted"/>
<organism evidence="2 3">
    <name type="scientific">Streptomyces prasinopilosus</name>
    <dbReference type="NCBI Taxonomy" id="67344"/>
    <lineage>
        <taxon>Bacteria</taxon>
        <taxon>Bacillati</taxon>
        <taxon>Actinomycetota</taxon>
        <taxon>Actinomycetes</taxon>
        <taxon>Kitasatosporales</taxon>
        <taxon>Streptomycetaceae</taxon>
        <taxon>Streptomyces</taxon>
    </lineage>
</organism>
<feature type="transmembrane region" description="Helical" evidence="1">
    <location>
        <begin position="47"/>
        <end position="69"/>
    </location>
</feature>
<keyword evidence="1" id="KW-0472">Membrane</keyword>
<dbReference type="Pfam" id="PF14015">
    <property type="entry name" value="DUF4231"/>
    <property type="match status" value="1"/>
</dbReference>
<evidence type="ECO:0000313" key="2">
    <source>
        <dbReference type="EMBL" id="SDC07319.1"/>
    </source>
</evidence>
<sequence length="186" mass="21144">MIFGRVRRESAPIWSEGVRENFHDCCTLVEKTILRPQQRYRRLANMYIFWFRLIGGLEIILSVTLPIFLIVLNPQEPDTQIILTVISVSVALLAALRSFFGWQENWQAHRAQENILSGILADWEIEMMKISGSGSNNARSKALQQTQESIAAATQALDTSQEMLASRMRAPVAFRSNHETRSPNAQ</sequence>
<keyword evidence="3" id="KW-1185">Reference proteome</keyword>
<evidence type="ECO:0008006" key="4">
    <source>
        <dbReference type="Google" id="ProtNLM"/>
    </source>
</evidence>
<evidence type="ECO:0000313" key="3">
    <source>
        <dbReference type="Proteomes" id="UP000182100"/>
    </source>
</evidence>
<dbReference type="NCBIfam" id="NF033634">
    <property type="entry name" value="SLATT_1"/>
    <property type="match status" value="1"/>
</dbReference>